<protein>
    <recommendedName>
        <fullName evidence="1">Centromere protein S</fullName>
    </recommendedName>
</protein>
<evidence type="ECO:0000313" key="4">
    <source>
        <dbReference type="Proteomes" id="UP000614601"/>
    </source>
</evidence>
<sequence>MDGAVNEESSIVEEDNSFLEAFKVLAQLKAKDFEERFGKYIHITPEAVERVVQTAVWTLENRWKLDIERFKTHAKRTKINCEDAKLIFRRDPKVEKRVDGLFRSLAKHGVAELPKLNIPPRSGIETPNLASKIRQYKVENLENDDSMKDVPLNLRVTTVKMVDLEFDKLRRDILLKAGEEEKANNLPVIRKLAIGTPELERIRKMTELSSDFEATKTDSFEVFVRNGVLKNKKEMEKRERMRKELEAKKADDCDVDSLDGDLNIGIQNSLDAPLIIEELVRQPDFVIEKSEAVTEITEVEVERSVVATERPKAVVERTEAVVEKPGVVIERAEAIIESPAVVVKRPVAVVERTKVVIQRPEGLIQAPENVIGKPEVVIQKDEVAIERSDVLKELVMSPNQQPVVITINKSGNLEEANNVENCDVDSLDGDLDFGIPNSLDAPLFFEEPVAQPEAVVKRPEIAIERPEVVIQKSESSLGRQAVAIERAEVVIERSEAVVDRHNVVTERNKGVGKPVRSHNGQPVVVVVNKSKNSTARTMSAESEDIIDHQQHDRPAQRVAPLIRSTSSSTATASTSTASTTPLNNRQRPRNGVTTPATPVWFNPCKMSTPLVEQSKRPPPMKLQAVIVKKRRI</sequence>
<dbReference type="AlphaFoldDB" id="A0A811K4G4"/>
<dbReference type="Proteomes" id="UP000614601">
    <property type="component" value="Unassembled WGS sequence"/>
</dbReference>
<proteinExistence type="predicted"/>
<feature type="region of interest" description="Disordered" evidence="2">
    <location>
        <begin position="548"/>
        <end position="600"/>
    </location>
</feature>
<reference evidence="3" key="1">
    <citation type="submission" date="2020-09" db="EMBL/GenBank/DDBJ databases">
        <authorList>
            <person name="Kikuchi T."/>
        </authorList>
    </citation>
    <scope>NUCLEOTIDE SEQUENCE</scope>
    <source>
        <strain evidence="3">SH1</strain>
    </source>
</reference>
<evidence type="ECO:0000256" key="2">
    <source>
        <dbReference type="SAM" id="MobiDB-lite"/>
    </source>
</evidence>
<dbReference type="Gene3D" id="1.10.20.10">
    <property type="entry name" value="Histone, subunit A"/>
    <property type="match status" value="1"/>
</dbReference>
<organism evidence="3 4">
    <name type="scientific">Bursaphelenchus okinawaensis</name>
    <dbReference type="NCBI Taxonomy" id="465554"/>
    <lineage>
        <taxon>Eukaryota</taxon>
        <taxon>Metazoa</taxon>
        <taxon>Ecdysozoa</taxon>
        <taxon>Nematoda</taxon>
        <taxon>Chromadorea</taxon>
        <taxon>Rhabditida</taxon>
        <taxon>Tylenchina</taxon>
        <taxon>Tylenchomorpha</taxon>
        <taxon>Aphelenchoidea</taxon>
        <taxon>Aphelenchoididae</taxon>
        <taxon>Bursaphelenchus</taxon>
    </lineage>
</organism>
<comment type="caution">
    <text evidence="3">The sequence shown here is derived from an EMBL/GenBank/DDBJ whole genome shotgun (WGS) entry which is preliminary data.</text>
</comment>
<dbReference type="InterPro" id="IPR009072">
    <property type="entry name" value="Histone-fold"/>
</dbReference>
<dbReference type="EMBL" id="CAJFCW020000002">
    <property type="protein sequence ID" value="CAG9092236.1"/>
    <property type="molecule type" value="Genomic_DNA"/>
</dbReference>
<dbReference type="GO" id="GO:0071821">
    <property type="term" value="C:FANCM-MHF complex"/>
    <property type="evidence" value="ECO:0007669"/>
    <property type="project" value="InterPro"/>
</dbReference>
<accession>A0A811K4G4</accession>
<feature type="compositionally biased region" description="Polar residues" evidence="2">
    <location>
        <begin position="581"/>
        <end position="596"/>
    </location>
</feature>
<keyword evidence="4" id="KW-1185">Reference proteome</keyword>
<dbReference type="Proteomes" id="UP000783686">
    <property type="component" value="Unassembled WGS sequence"/>
</dbReference>
<evidence type="ECO:0000313" key="3">
    <source>
        <dbReference type="EMBL" id="CAD5210856.1"/>
    </source>
</evidence>
<dbReference type="EMBL" id="CAJFDH010000002">
    <property type="protein sequence ID" value="CAD5210856.1"/>
    <property type="molecule type" value="Genomic_DNA"/>
</dbReference>
<name>A0A811K4G4_9BILA</name>
<feature type="compositionally biased region" description="Low complexity" evidence="2">
    <location>
        <begin position="564"/>
        <end position="580"/>
    </location>
</feature>
<dbReference type="GO" id="GO:0046982">
    <property type="term" value="F:protein heterodimerization activity"/>
    <property type="evidence" value="ECO:0007669"/>
    <property type="project" value="InterPro"/>
</dbReference>
<evidence type="ECO:0000256" key="1">
    <source>
        <dbReference type="ARBA" id="ARBA00016400"/>
    </source>
</evidence>
<dbReference type="OrthoDB" id="1872155at2759"/>
<dbReference type="InterPro" id="IPR029003">
    <property type="entry name" value="CENP-S/Mhf1"/>
</dbReference>
<gene>
    <name evidence="3" type="ORF">BOKJ2_LOCUS3403</name>
</gene>
<dbReference type="Pfam" id="PF15630">
    <property type="entry name" value="CENP-S"/>
    <property type="match status" value="1"/>
</dbReference>